<evidence type="ECO:0000256" key="1">
    <source>
        <dbReference type="ARBA" id="ARBA00004236"/>
    </source>
</evidence>
<keyword evidence="6" id="KW-0391">Immunity</keyword>
<keyword evidence="7" id="KW-0472">Membrane</keyword>
<dbReference type="InterPro" id="IPR007110">
    <property type="entry name" value="Ig-like_dom"/>
</dbReference>
<keyword evidence="8" id="KW-0393">Immunoglobulin domain</keyword>
<evidence type="ECO:0000256" key="7">
    <source>
        <dbReference type="ARBA" id="ARBA00023136"/>
    </source>
</evidence>
<dbReference type="Pfam" id="PF07686">
    <property type="entry name" value="V-set"/>
    <property type="match status" value="1"/>
</dbReference>
<dbReference type="GO" id="GO:0002376">
    <property type="term" value="P:immune system process"/>
    <property type="evidence" value="ECO:0007669"/>
    <property type="project" value="UniProtKB-KW"/>
</dbReference>
<feature type="domain" description="Ig-like" evidence="10">
    <location>
        <begin position="20"/>
        <end position="117"/>
    </location>
</feature>
<dbReference type="SMART" id="SM00406">
    <property type="entry name" value="IGv"/>
    <property type="match status" value="1"/>
</dbReference>
<dbReference type="GO" id="GO:0005886">
    <property type="term" value="C:plasma membrane"/>
    <property type="evidence" value="ECO:0007669"/>
    <property type="project" value="UniProtKB-SubCell"/>
</dbReference>
<dbReference type="InterPro" id="IPR003599">
    <property type="entry name" value="Ig_sub"/>
</dbReference>
<evidence type="ECO:0000256" key="5">
    <source>
        <dbReference type="ARBA" id="ARBA00022729"/>
    </source>
</evidence>
<feature type="signal peptide" evidence="9">
    <location>
        <begin position="1"/>
        <end position="20"/>
    </location>
</feature>
<protein>
    <recommendedName>
        <fullName evidence="10">Ig-like domain-containing protein</fullName>
    </recommendedName>
</protein>
<dbReference type="InterPro" id="IPR050150">
    <property type="entry name" value="IgV_Light_Chain"/>
</dbReference>
<dbReference type="Ensembl" id="ENSCAFT00040032307.1">
    <property type="protein sequence ID" value="ENSCAFP00040028098.1"/>
    <property type="gene ID" value="ENSCAFG00040017485.1"/>
</dbReference>
<organism evidence="11 12">
    <name type="scientific">Canis lupus familiaris</name>
    <name type="common">Dog</name>
    <name type="synonym">Canis familiaris</name>
    <dbReference type="NCBI Taxonomy" id="9615"/>
    <lineage>
        <taxon>Eukaryota</taxon>
        <taxon>Metazoa</taxon>
        <taxon>Chordata</taxon>
        <taxon>Craniata</taxon>
        <taxon>Vertebrata</taxon>
        <taxon>Euteleostomi</taxon>
        <taxon>Mammalia</taxon>
        <taxon>Eutheria</taxon>
        <taxon>Laurasiatheria</taxon>
        <taxon>Carnivora</taxon>
        <taxon>Caniformia</taxon>
        <taxon>Canidae</taxon>
        <taxon>Canis</taxon>
    </lineage>
</organism>
<evidence type="ECO:0000313" key="12">
    <source>
        <dbReference type="Proteomes" id="UP000694542"/>
    </source>
</evidence>
<reference evidence="11" key="1">
    <citation type="submission" date="2018-10" db="EMBL/GenBank/DDBJ databases">
        <title>De novo assembly of a Great Dane genome.</title>
        <authorList>
            <person name="Kidd J.M."/>
            <person name="Pendleton A.L."/>
            <person name="Shen F."/>
            <person name="Emery S."/>
        </authorList>
    </citation>
    <scope>NUCLEOTIDE SEQUENCE [LARGE SCALE GENOMIC DNA]</scope>
    <source>
        <strain evidence="11">Great Dane</strain>
    </source>
</reference>
<dbReference type="InterPro" id="IPR036179">
    <property type="entry name" value="Ig-like_dom_sf"/>
</dbReference>
<evidence type="ECO:0000256" key="4">
    <source>
        <dbReference type="ARBA" id="ARBA00022525"/>
    </source>
</evidence>
<keyword evidence="4" id="KW-0964">Secreted</keyword>
<evidence type="ECO:0000313" key="11">
    <source>
        <dbReference type="Ensembl" id="ENSCAFP00040028098.1"/>
    </source>
</evidence>
<dbReference type="InterPro" id="IPR013106">
    <property type="entry name" value="Ig_V-set"/>
</dbReference>
<evidence type="ECO:0000256" key="8">
    <source>
        <dbReference type="ARBA" id="ARBA00023319"/>
    </source>
</evidence>
<comment type="subcellular location">
    <subcellularLocation>
        <location evidence="1">Cell membrane</location>
    </subcellularLocation>
    <subcellularLocation>
        <location evidence="2">Secreted</location>
    </subcellularLocation>
</comment>
<dbReference type="GO" id="GO:0005576">
    <property type="term" value="C:extracellular region"/>
    <property type="evidence" value="ECO:0007669"/>
    <property type="project" value="UniProtKB-SubCell"/>
</dbReference>
<proteinExistence type="predicted"/>
<sequence>MAWTHLLLSLLALCTGFVASYVLSQPPSATVTLRQTARLTCGGDSIGSKSVEWYQQKPGHQAPVLLINKNNEQDSGIPDRFSGSNSGNTATLTISGARAEDEAEYYCQSYDSSGNVHSDTGRWGSETNPLLHLGLPLLCRQEIYGQAGGRSGPGPHM</sequence>
<dbReference type="Gene3D" id="2.60.40.10">
    <property type="entry name" value="Immunoglobulins"/>
    <property type="match status" value="1"/>
</dbReference>
<dbReference type="SMART" id="SM00409">
    <property type="entry name" value="IG"/>
    <property type="match status" value="1"/>
</dbReference>
<dbReference type="AlphaFoldDB" id="A0A8C0SXS9"/>
<feature type="chain" id="PRO_5034419509" description="Ig-like domain-containing protein" evidence="9">
    <location>
        <begin position="21"/>
        <end position="157"/>
    </location>
</feature>
<evidence type="ECO:0000256" key="2">
    <source>
        <dbReference type="ARBA" id="ARBA00004613"/>
    </source>
</evidence>
<name>A0A8C0SXS9_CANLF</name>
<accession>A0A8C0SXS9</accession>
<evidence type="ECO:0000256" key="6">
    <source>
        <dbReference type="ARBA" id="ARBA00022859"/>
    </source>
</evidence>
<keyword evidence="5 9" id="KW-0732">Signal</keyword>
<dbReference type="SUPFAM" id="SSF48726">
    <property type="entry name" value="Immunoglobulin"/>
    <property type="match status" value="1"/>
</dbReference>
<keyword evidence="3" id="KW-1003">Cell membrane</keyword>
<dbReference type="PANTHER" id="PTHR23267">
    <property type="entry name" value="IMMUNOGLOBULIN LIGHT CHAIN"/>
    <property type="match status" value="1"/>
</dbReference>
<dbReference type="Proteomes" id="UP000694542">
    <property type="component" value="Chromosome 26"/>
</dbReference>
<reference evidence="11" key="2">
    <citation type="submission" date="2025-08" db="UniProtKB">
        <authorList>
            <consortium name="Ensembl"/>
        </authorList>
    </citation>
    <scope>IDENTIFICATION</scope>
</reference>
<evidence type="ECO:0000259" key="10">
    <source>
        <dbReference type="PROSITE" id="PS50835"/>
    </source>
</evidence>
<dbReference type="PROSITE" id="PS50835">
    <property type="entry name" value="IG_LIKE"/>
    <property type="match status" value="1"/>
</dbReference>
<dbReference type="InterPro" id="IPR013783">
    <property type="entry name" value="Ig-like_fold"/>
</dbReference>
<evidence type="ECO:0000256" key="9">
    <source>
        <dbReference type="SAM" id="SignalP"/>
    </source>
</evidence>
<evidence type="ECO:0000256" key="3">
    <source>
        <dbReference type="ARBA" id="ARBA00022475"/>
    </source>
</evidence>
<dbReference type="FunFam" id="2.60.40.10:FF:000620">
    <property type="entry name" value="Immunoglobulin lambda locus"/>
    <property type="match status" value="1"/>
</dbReference>